<keyword evidence="7" id="KW-0449">Lipoprotein</keyword>
<sequence>MSTRLIGRAIRLVLAAAAMLTLSGCWDEVDLQEVGYVTALGIDYVDGKYELYGEMIGFNTVAKTEGVQPAEGANTWTGRAEGKTLLVAFQQLMRSTQYQLSLDHLKSLVINERAIGMLDEVLDGLNRQRASRYTVWVFGTKEPFDKLFGADTIFNRSPLVSVLYSPKLIFEQDSSYLPLNMQMFIQQLDEPSYTTILPNISTNNVAWKQQQKSLNLYQLNGVYTFKNRHFNSYIEDTAINGLRWIQPKFSHSIVGFQVGDGRVSISVDKVKWKIKDGGGNPRRFRVELALRIHTIEIEGNHTSKEIEAATNQFVKNEVKKTFLAGLEKKADLLQLRLHLYRYHNAYWKKYASDDNWLPGADDVTIEVRSVLKNSGKYDLRD</sequence>
<reference evidence="11 12" key="1">
    <citation type="submission" date="2010-07" db="EMBL/GenBank/DDBJ databases">
        <title>The draft genome of Paenibacillus curdlanolyticus YK9.</title>
        <authorList>
            <consortium name="US DOE Joint Genome Institute (JGI-PGF)"/>
            <person name="Lucas S."/>
            <person name="Copeland A."/>
            <person name="Lapidus A."/>
            <person name="Cheng J.-F."/>
            <person name="Bruce D."/>
            <person name="Goodwin L."/>
            <person name="Pitluck S."/>
            <person name="Land M.L."/>
            <person name="Hauser L."/>
            <person name="Chang Y.-J."/>
            <person name="Jeffries C."/>
            <person name="Anderson I.J."/>
            <person name="Johnson E."/>
            <person name="Loganathan U."/>
            <person name="Mulhopadhyay B."/>
            <person name="Kyrpides N."/>
            <person name="Woyke T.J."/>
        </authorList>
    </citation>
    <scope>NUCLEOTIDE SEQUENCE [LARGE SCALE GENOMIC DNA]</scope>
    <source>
        <strain evidence="11 12">YK9</strain>
    </source>
</reference>
<evidence type="ECO:0000256" key="4">
    <source>
        <dbReference type="ARBA" id="ARBA00022729"/>
    </source>
</evidence>
<gene>
    <name evidence="11" type="ORF">PaecuDRAFT_1479</name>
</gene>
<evidence type="ECO:0000256" key="3">
    <source>
        <dbReference type="ARBA" id="ARBA00022544"/>
    </source>
</evidence>
<organism evidence="11 12">
    <name type="scientific">Paenibacillus curdlanolyticus YK9</name>
    <dbReference type="NCBI Taxonomy" id="717606"/>
    <lineage>
        <taxon>Bacteria</taxon>
        <taxon>Bacillati</taxon>
        <taxon>Bacillota</taxon>
        <taxon>Bacilli</taxon>
        <taxon>Bacillales</taxon>
        <taxon>Paenibacillaceae</taxon>
        <taxon>Paenibacillus</taxon>
    </lineage>
</organism>
<dbReference type="NCBIfam" id="TIGR02887">
    <property type="entry name" value="spore_ger_x_C"/>
    <property type="match status" value="1"/>
</dbReference>
<evidence type="ECO:0000256" key="1">
    <source>
        <dbReference type="ARBA" id="ARBA00004635"/>
    </source>
</evidence>
<dbReference type="OrthoDB" id="2380468at2"/>
<evidence type="ECO:0000313" key="11">
    <source>
        <dbReference type="EMBL" id="EFM11871.1"/>
    </source>
</evidence>
<dbReference type="AlphaFoldDB" id="E0I755"/>
<dbReference type="STRING" id="717606.PaecuDRAFT_1479"/>
<evidence type="ECO:0000256" key="2">
    <source>
        <dbReference type="ARBA" id="ARBA00007886"/>
    </source>
</evidence>
<dbReference type="PANTHER" id="PTHR35789:SF1">
    <property type="entry name" value="SPORE GERMINATION PROTEIN B3"/>
    <property type="match status" value="1"/>
</dbReference>
<evidence type="ECO:0000256" key="5">
    <source>
        <dbReference type="ARBA" id="ARBA00023136"/>
    </source>
</evidence>
<dbReference type="InterPro" id="IPR038501">
    <property type="entry name" value="Spore_GerAC_C_sf"/>
</dbReference>
<dbReference type="RefSeq" id="WP_006037490.1">
    <property type="nucleotide sequence ID" value="NZ_AEDD01000003.1"/>
</dbReference>
<dbReference type="GO" id="GO:0016020">
    <property type="term" value="C:membrane"/>
    <property type="evidence" value="ECO:0007669"/>
    <property type="project" value="UniProtKB-SubCell"/>
</dbReference>
<feature type="domain" description="Spore germination protein N-terminal" evidence="10">
    <location>
        <begin position="27"/>
        <end position="201"/>
    </location>
</feature>
<evidence type="ECO:0000259" key="10">
    <source>
        <dbReference type="Pfam" id="PF25198"/>
    </source>
</evidence>
<dbReference type="Proteomes" id="UP000005387">
    <property type="component" value="Unassembled WGS sequence"/>
</dbReference>
<feature type="chain" id="PRO_5038740124" evidence="8">
    <location>
        <begin position="28"/>
        <end position="381"/>
    </location>
</feature>
<keyword evidence="6" id="KW-0564">Palmitate</keyword>
<protein>
    <submittedName>
        <fullName evidence="11">Germination protein, Ger(X)C family</fullName>
    </submittedName>
</protein>
<accession>E0I755</accession>
<proteinExistence type="inferred from homology"/>
<dbReference type="eggNOG" id="ENOG502ZA3G">
    <property type="taxonomic scope" value="Bacteria"/>
</dbReference>
<keyword evidence="5" id="KW-0472">Membrane</keyword>
<evidence type="ECO:0000256" key="7">
    <source>
        <dbReference type="ARBA" id="ARBA00023288"/>
    </source>
</evidence>
<dbReference type="GO" id="GO:0009847">
    <property type="term" value="P:spore germination"/>
    <property type="evidence" value="ECO:0007669"/>
    <property type="project" value="InterPro"/>
</dbReference>
<keyword evidence="3" id="KW-0309">Germination</keyword>
<evidence type="ECO:0000259" key="9">
    <source>
        <dbReference type="Pfam" id="PF05504"/>
    </source>
</evidence>
<evidence type="ECO:0000313" key="12">
    <source>
        <dbReference type="Proteomes" id="UP000005387"/>
    </source>
</evidence>
<dbReference type="EMBL" id="AEDD01000003">
    <property type="protein sequence ID" value="EFM11871.1"/>
    <property type="molecule type" value="Genomic_DNA"/>
</dbReference>
<name>E0I755_9BACL</name>
<comment type="subcellular location">
    <subcellularLocation>
        <location evidence="1">Membrane</location>
        <topology evidence="1">Lipid-anchor</topology>
    </subcellularLocation>
</comment>
<evidence type="ECO:0000256" key="8">
    <source>
        <dbReference type="SAM" id="SignalP"/>
    </source>
</evidence>
<dbReference type="Pfam" id="PF05504">
    <property type="entry name" value="Spore_GerAC"/>
    <property type="match status" value="1"/>
</dbReference>
<feature type="domain" description="Spore germination GerAC-like C-terminal" evidence="9">
    <location>
        <begin position="220"/>
        <end position="368"/>
    </location>
</feature>
<dbReference type="PANTHER" id="PTHR35789">
    <property type="entry name" value="SPORE GERMINATION PROTEIN B3"/>
    <property type="match status" value="1"/>
</dbReference>
<keyword evidence="4 8" id="KW-0732">Signal</keyword>
<dbReference type="PROSITE" id="PS51257">
    <property type="entry name" value="PROKAR_LIPOPROTEIN"/>
    <property type="match status" value="1"/>
</dbReference>
<dbReference type="Gene3D" id="3.30.300.210">
    <property type="entry name" value="Nutrient germinant receptor protein C, domain 3"/>
    <property type="match status" value="1"/>
</dbReference>
<dbReference type="Pfam" id="PF25198">
    <property type="entry name" value="Spore_GerAC_N"/>
    <property type="match status" value="1"/>
</dbReference>
<comment type="similarity">
    <text evidence="2">Belongs to the GerABKC lipoprotein family.</text>
</comment>
<keyword evidence="12" id="KW-1185">Reference proteome</keyword>
<dbReference type="InterPro" id="IPR057336">
    <property type="entry name" value="GerAC_N"/>
</dbReference>
<dbReference type="InterPro" id="IPR046953">
    <property type="entry name" value="Spore_GerAC-like_C"/>
</dbReference>
<dbReference type="InterPro" id="IPR008844">
    <property type="entry name" value="Spore_GerAC-like"/>
</dbReference>
<feature type="signal peptide" evidence="8">
    <location>
        <begin position="1"/>
        <end position="27"/>
    </location>
</feature>
<evidence type="ECO:0000256" key="6">
    <source>
        <dbReference type="ARBA" id="ARBA00023139"/>
    </source>
</evidence>